<evidence type="ECO:0000313" key="3">
    <source>
        <dbReference type="EMBL" id="KAG2642323.1"/>
    </source>
</evidence>
<gene>
    <name evidence="3" type="ORF">PVAP13_2KG281116</name>
    <name evidence="2" type="ORF">PVAP13_2KG282874</name>
</gene>
<dbReference type="Proteomes" id="UP000823388">
    <property type="component" value="Chromosome 2K"/>
</dbReference>
<comment type="caution">
    <text evidence="2">The sequence shown here is derived from an EMBL/GenBank/DDBJ whole genome shotgun (WGS) entry which is preliminary data.</text>
</comment>
<evidence type="ECO:0000313" key="4">
    <source>
        <dbReference type="Proteomes" id="UP000823388"/>
    </source>
</evidence>
<evidence type="ECO:0008006" key="5">
    <source>
        <dbReference type="Google" id="ProtNLM"/>
    </source>
</evidence>
<dbReference type="AlphaFoldDB" id="A0A8T0WC43"/>
<accession>A0A8T0WC43</accession>
<proteinExistence type="predicted"/>
<evidence type="ECO:0000313" key="2">
    <source>
        <dbReference type="EMBL" id="KAG2642243.1"/>
    </source>
</evidence>
<organism evidence="2 4">
    <name type="scientific">Panicum virgatum</name>
    <name type="common">Blackwell switchgrass</name>
    <dbReference type="NCBI Taxonomy" id="38727"/>
    <lineage>
        <taxon>Eukaryota</taxon>
        <taxon>Viridiplantae</taxon>
        <taxon>Streptophyta</taxon>
        <taxon>Embryophyta</taxon>
        <taxon>Tracheophyta</taxon>
        <taxon>Spermatophyta</taxon>
        <taxon>Magnoliopsida</taxon>
        <taxon>Liliopsida</taxon>
        <taxon>Poales</taxon>
        <taxon>Poaceae</taxon>
        <taxon>PACMAD clade</taxon>
        <taxon>Panicoideae</taxon>
        <taxon>Panicodae</taxon>
        <taxon>Paniceae</taxon>
        <taxon>Panicinae</taxon>
        <taxon>Panicum</taxon>
        <taxon>Panicum sect. Hiantes</taxon>
    </lineage>
</organism>
<dbReference type="EMBL" id="CM029039">
    <property type="protein sequence ID" value="KAG2642243.1"/>
    <property type="molecule type" value="Genomic_DNA"/>
</dbReference>
<feature type="chain" id="PRO_5036435254" description="Secreted protein" evidence="1">
    <location>
        <begin position="20"/>
        <end position="71"/>
    </location>
</feature>
<dbReference type="EMBL" id="CM029039">
    <property type="protein sequence ID" value="KAG2642323.1"/>
    <property type="molecule type" value="Genomic_DNA"/>
</dbReference>
<keyword evidence="4" id="KW-1185">Reference proteome</keyword>
<feature type="signal peptide" evidence="1">
    <location>
        <begin position="1"/>
        <end position="19"/>
    </location>
</feature>
<sequence>MFLRGICQWFISLLTILSSQPNLWSNMNVSESGSCSQYLWSELQGNSSCSISEVGMLDPSIMQTARVDGRS</sequence>
<reference evidence="2" key="1">
    <citation type="submission" date="2020-05" db="EMBL/GenBank/DDBJ databases">
        <title>WGS assembly of Panicum virgatum.</title>
        <authorList>
            <person name="Lovell J.T."/>
            <person name="Jenkins J."/>
            <person name="Shu S."/>
            <person name="Juenger T.E."/>
            <person name="Schmutz J."/>
        </authorList>
    </citation>
    <scope>NUCLEOTIDE SEQUENCE</scope>
    <source>
        <strain evidence="2">AP13</strain>
    </source>
</reference>
<evidence type="ECO:0000256" key="1">
    <source>
        <dbReference type="SAM" id="SignalP"/>
    </source>
</evidence>
<keyword evidence="1" id="KW-0732">Signal</keyword>
<protein>
    <recommendedName>
        <fullName evidence="5">Secreted protein</fullName>
    </recommendedName>
</protein>
<name>A0A8T0WC43_PANVG</name>